<evidence type="ECO:0000256" key="12">
    <source>
        <dbReference type="ARBA" id="ARBA00023204"/>
    </source>
</evidence>
<evidence type="ECO:0000256" key="3">
    <source>
        <dbReference type="ARBA" id="ARBA00022722"/>
    </source>
</evidence>
<dbReference type="GO" id="GO:0005524">
    <property type="term" value="F:ATP binding"/>
    <property type="evidence" value="ECO:0007669"/>
    <property type="project" value="UniProtKB-KW"/>
</dbReference>
<evidence type="ECO:0000256" key="1">
    <source>
        <dbReference type="ARBA" id="ARBA00004123"/>
    </source>
</evidence>
<dbReference type="EMBL" id="JBJUIK010000012">
    <property type="protein sequence ID" value="KAL3511478.1"/>
    <property type="molecule type" value="Genomic_DNA"/>
</dbReference>
<evidence type="ECO:0000256" key="7">
    <source>
        <dbReference type="ARBA" id="ARBA00022801"/>
    </source>
</evidence>
<keyword evidence="5" id="KW-0255">Endonuclease</keyword>
<dbReference type="GO" id="GO:0031349">
    <property type="term" value="P:positive regulation of defense response"/>
    <property type="evidence" value="ECO:0007669"/>
    <property type="project" value="UniProtKB-ARBA"/>
</dbReference>
<keyword evidence="6" id="KW-0227">DNA damage</keyword>
<dbReference type="Proteomes" id="UP001630127">
    <property type="component" value="Unassembled WGS sequence"/>
</dbReference>
<evidence type="ECO:0000256" key="15">
    <source>
        <dbReference type="SAM" id="MobiDB-lite"/>
    </source>
</evidence>
<keyword evidence="12" id="KW-0234">DNA repair</keyword>
<evidence type="ECO:0000259" key="16">
    <source>
        <dbReference type="Pfam" id="PF17942"/>
    </source>
</evidence>
<keyword evidence="4" id="KW-0547">Nucleotide-binding</keyword>
<dbReference type="InterPro" id="IPR036890">
    <property type="entry name" value="HATPase_C_sf"/>
</dbReference>
<organism evidence="17 18">
    <name type="scientific">Cinchona calisaya</name>
    <dbReference type="NCBI Taxonomy" id="153742"/>
    <lineage>
        <taxon>Eukaryota</taxon>
        <taxon>Viridiplantae</taxon>
        <taxon>Streptophyta</taxon>
        <taxon>Embryophyta</taxon>
        <taxon>Tracheophyta</taxon>
        <taxon>Spermatophyta</taxon>
        <taxon>Magnoliopsida</taxon>
        <taxon>eudicotyledons</taxon>
        <taxon>Gunneridae</taxon>
        <taxon>Pentapetalae</taxon>
        <taxon>asterids</taxon>
        <taxon>lamiids</taxon>
        <taxon>Gentianales</taxon>
        <taxon>Rubiaceae</taxon>
        <taxon>Cinchonoideae</taxon>
        <taxon>Cinchoneae</taxon>
        <taxon>Cinchona</taxon>
    </lineage>
</organism>
<evidence type="ECO:0000256" key="6">
    <source>
        <dbReference type="ARBA" id="ARBA00022763"/>
    </source>
</evidence>
<evidence type="ECO:0000256" key="4">
    <source>
        <dbReference type="ARBA" id="ARBA00022741"/>
    </source>
</evidence>
<protein>
    <recommendedName>
        <fullName evidence="16">Morc S5 domain-containing protein</fullName>
    </recommendedName>
</protein>
<dbReference type="GO" id="GO:0006281">
    <property type="term" value="P:DNA repair"/>
    <property type="evidence" value="ECO:0007669"/>
    <property type="project" value="UniProtKB-KW"/>
</dbReference>
<dbReference type="GO" id="GO:0005634">
    <property type="term" value="C:nucleus"/>
    <property type="evidence" value="ECO:0007669"/>
    <property type="project" value="UniProtKB-SubCell"/>
</dbReference>
<evidence type="ECO:0000256" key="11">
    <source>
        <dbReference type="ARBA" id="ARBA00023158"/>
    </source>
</evidence>
<sequence length="814" mass="92714">MKEDVLEVKQEVLEPTELSQQKNNNDVAIANHNANCSTNTNNVIDISSSSSSSDDGGSLFGWDTDSDFSDVENTSPRKKQRKFTEDILPVGFLDPLRPEERLAMQQTACMIPNDQLQHRNNNNNNINVNVKPLSSIYPKPVKEEEKEPLAVMLVEEEKINNAATVDPIVINKRNTSACVKQFWKAGDYEDSDGSFSASETVGMDHVRVHPKFLHSNATSHKWALGAFAELLDNALDEVCNGATYVHMDMLMNGKDPMLLVEDNGGGMTPDRIRQCMSLGYSAKSKLANTIGQYGNGFKTSTMRLGADVIVFSRCQGKDGRSATQSIGMLSYTFLRGTGKEDIVVPMIDYEKRGNAWHVMIRSTFDDWKRNLETVMQWSPYVSEEDLLLQFDYMKDQGTRIIIYNLWQDDQGSAELDFESDKHDIQIRGVNRDEKKIAMAKNFPNLTHYLTYRHSLRNYAAILYLRIPPGFRIILRGKDVEHYNTINSLRYSKEITYRPQAFPDDAPKDPNMRALLTIGFIKDADYHVDVQGFNVYHKNRLIKPFWRVWNAAGSDGRGVIGVLEANFVEPAHDKQSFERTIAFSRLENRLVTIQKEFWSTNCHMVGYAKRRDKNSVSHAAKAKQLHSTSNSKAQVPSHARANISSNVGENEIGTALPERRARNEALSFYGKTEPEFVSDQKTDKIARHSFEKTAKTSRDELASVTPDSELVVKLKEENCDLKASLEDVLQNLRCEKDRNKSLENKIEEMEQRLKEMDKERQHLINVSEEESSKRDLTEEALRNKAMVASDVIEQLRNKINLLERRMAFLSRKRDN</sequence>
<evidence type="ECO:0000256" key="8">
    <source>
        <dbReference type="ARBA" id="ARBA00022840"/>
    </source>
</evidence>
<dbReference type="SUPFAM" id="SSF55874">
    <property type="entry name" value="ATPase domain of HSP90 chaperone/DNA topoisomerase II/histidine kinase"/>
    <property type="match status" value="1"/>
</dbReference>
<evidence type="ECO:0000256" key="9">
    <source>
        <dbReference type="ARBA" id="ARBA00022853"/>
    </source>
</evidence>
<keyword evidence="8" id="KW-0067">ATP-binding</keyword>
<feature type="compositionally biased region" description="Low complexity" evidence="15">
    <location>
        <begin position="47"/>
        <end position="57"/>
    </location>
</feature>
<keyword evidence="13" id="KW-0539">Nucleus</keyword>
<dbReference type="Pfam" id="PF17942">
    <property type="entry name" value="Morc6_S5"/>
    <property type="match status" value="1"/>
</dbReference>
<gene>
    <name evidence="17" type="ORF">ACH5RR_030879</name>
</gene>
<evidence type="ECO:0000313" key="17">
    <source>
        <dbReference type="EMBL" id="KAL3511478.1"/>
    </source>
</evidence>
<keyword evidence="10 14" id="KW-0175">Coiled coil</keyword>
<feature type="region of interest" description="Disordered" evidence="15">
    <location>
        <begin position="615"/>
        <end position="649"/>
    </location>
</feature>
<dbReference type="GO" id="GO:0031047">
    <property type="term" value="P:regulatory ncRNA-mediated gene silencing"/>
    <property type="evidence" value="ECO:0007669"/>
    <property type="project" value="UniProtKB-KW"/>
</dbReference>
<feature type="coiled-coil region" evidence="14">
    <location>
        <begin position="724"/>
        <end position="811"/>
    </location>
</feature>
<evidence type="ECO:0000256" key="5">
    <source>
        <dbReference type="ARBA" id="ARBA00022759"/>
    </source>
</evidence>
<keyword evidence="9" id="KW-0156">Chromatin regulator</keyword>
<dbReference type="FunFam" id="3.30.565.10:FF:000075">
    <property type="entry name" value="MORC family CW-type zinc finger protein 4"/>
    <property type="match status" value="1"/>
</dbReference>
<accession>A0ABD2YX16</accession>
<dbReference type="Pfam" id="PF13589">
    <property type="entry name" value="HATPase_c_3"/>
    <property type="match status" value="1"/>
</dbReference>
<dbReference type="PANTHER" id="PTHR23336:SF72">
    <property type="entry name" value="PROTEIN MICRORCHIDIA 5"/>
    <property type="match status" value="1"/>
</dbReference>
<evidence type="ECO:0000256" key="10">
    <source>
        <dbReference type="ARBA" id="ARBA00023054"/>
    </source>
</evidence>
<dbReference type="Gene3D" id="3.30.565.10">
    <property type="entry name" value="Histidine kinase-like ATPase, C-terminal domain"/>
    <property type="match status" value="1"/>
</dbReference>
<dbReference type="InterPro" id="IPR041006">
    <property type="entry name" value="Morc_S5"/>
</dbReference>
<proteinExistence type="inferred from homology"/>
<evidence type="ECO:0000256" key="2">
    <source>
        <dbReference type="ARBA" id="ARBA00007845"/>
    </source>
</evidence>
<dbReference type="PANTHER" id="PTHR23336">
    <property type="entry name" value="ZINC FINGER CW-TYPE COILED-COIL DOMAIN PROTEIN 3"/>
    <property type="match status" value="1"/>
</dbReference>
<evidence type="ECO:0000256" key="14">
    <source>
        <dbReference type="SAM" id="Coils"/>
    </source>
</evidence>
<dbReference type="GO" id="GO:0016787">
    <property type="term" value="F:hydrolase activity"/>
    <property type="evidence" value="ECO:0007669"/>
    <property type="project" value="UniProtKB-KW"/>
</dbReference>
<dbReference type="AlphaFoldDB" id="A0ABD2YX16"/>
<evidence type="ECO:0000313" key="18">
    <source>
        <dbReference type="Proteomes" id="UP001630127"/>
    </source>
</evidence>
<dbReference type="GO" id="GO:0006325">
    <property type="term" value="P:chromatin organization"/>
    <property type="evidence" value="ECO:0007669"/>
    <property type="project" value="UniProtKB-KW"/>
</dbReference>
<comment type="similarity">
    <text evidence="2">Belongs to the MORC ATPase protein family.</text>
</comment>
<name>A0ABD2YX16_9GENT</name>
<keyword evidence="11" id="KW-0943">RNA-mediated gene silencing</keyword>
<dbReference type="InterPro" id="IPR045261">
    <property type="entry name" value="MORC_ATPase"/>
</dbReference>
<dbReference type="GO" id="GO:0004519">
    <property type="term" value="F:endonuclease activity"/>
    <property type="evidence" value="ECO:0007669"/>
    <property type="project" value="UniProtKB-KW"/>
</dbReference>
<feature type="compositionally biased region" description="Polar residues" evidence="15">
    <location>
        <begin position="624"/>
        <end position="633"/>
    </location>
</feature>
<feature type="region of interest" description="Disordered" evidence="15">
    <location>
        <begin position="47"/>
        <end position="80"/>
    </location>
</feature>
<feature type="domain" description="Morc S5" evidence="16">
    <location>
        <begin position="453"/>
        <end position="597"/>
    </location>
</feature>
<keyword evidence="3" id="KW-0540">Nuclease</keyword>
<reference evidence="17 18" key="1">
    <citation type="submission" date="2024-11" db="EMBL/GenBank/DDBJ databases">
        <title>A near-complete genome assembly of Cinchona calisaya.</title>
        <authorList>
            <person name="Lian D.C."/>
            <person name="Zhao X.W."/>
            <person name="Wei L."/>
        </authorList>
    </citation>
    <scope>NUCLEOTIDE SEQUENCE [LARGE SCALE GENOMIC DNA]</scope>
    <source>
        <tissue evidence="17">Nenye</tissue>
    </source>
</reference>
<comment type="subcellular location">
    <subcellularLocation>
        <location evidence="1">Nucleus</location>
    </subcellularLocation>
</comment>
<keyword evidence="18" id="KW-1185">Reference proteome</keyword>
<comment type="caution">
    <text evidence="17">The sequence shown here is derived from an EMBL/GenBank/DDBJ whole genome shotgun (WGS) entry which is preliminary data.</text>
</comment>
<keyword evidence="7" id="KW-0378">Hydrolase</keyword>
<evidence type="ECO:0000256" key="13">
    <source>
        <dbReference type="ARBA" id="ARBA00023242"/>
    </source>
</evidence>